<dbReference type="EMBL" id="JBGUBD010000001">
    <property type="protein sequence ID" value="MFA9476988.1"/>
    <property type="molecule type" value="Genomic_DNA"/>
</dbReference>
<comment type="caution">
    <text evidence="1">The sequence shown here is derived from an EMBL/GenBank/DDBJ whole genome shotgun (WGS) entry which is preliminary data.</text>
</comment>
<protein>
    <submittedName>
        <fullName evidence="1">Uncharacterized protein</fullName>
    </submittedName>
</protein>
<proteinExistence type="predicted"/>
<sequence length="67" mass="7382">MNAKLTGIFTLNLAARHQTASACRRIAMRGTRSDSDVVDLRVDEGRLSDEAKPELIGASQNRTINIR</sequence>
<organism evidence="1 2">
    <name type="scientific">Natronomicrosphaera hydrolytica</name>
    <dbReference type="NCBI Taxonomy" id="3242702"/>
    <lineage>
        <taxon>Bacteria</taxon>
        <taxon>Pseudomonadati</taxon>
        <taxon>Planctomycetota</taxon>
        <taxon>Phycisphaerae</taxon>
        <taxon>Phycisphaerales</taxon>
        <taxon>Phycisphaeraceae</taxon>
        <taxon>Natronomicrosphaera</taxon>
    </lineage>
</organism>
<dbReference type="RefSeq" id="WP_425343912.1">
    <property type="nucleotide sequence ID" value="NZ_JBGUBD010000001.1"/>
</dbReference>
<evidence type="ECO:0000313" key="2">
    <source>
        <dbReference type="Proteomes" id="UP001575105"/>
    </source>
</evidence>
<gene>
    <name evidence="1" type="ORF">ACERK3_01650</name>
</gene>
<reference evidence="1 2" key="1">
    <citation type="submission" date="2024-08" db="EMBL/GenBank/DDBJ databases">
        <title>Whole-genome sequencing of halo(alkali)philic microorganisms from hypersaline lakes.</title>
        <authorList>
            <person name="Sorokin D.Y."/>
            <person name="Merkel A.Y."/>
            <person name="Messina E."/>
            <person name="Yakimov M."/>
        </authorList>
    </citation>
    <scope>NUCLEOTIDE SEQUENCE [LARGE SCALE GENOMIC DNA]</scope>
    <source>
        <strain evidence="1 2">AB-hyl4</strain>
    </source>
</reference>
<keyword evidence="2" id="KW-1185">Reference proteome</keyword>
<accession>A0ABV4U288</accession>
<evidence type="ECO:0000313" key="1">
    <source>
        <dbReference type="EMBL" id="MFA9476988.1"/>
    </source>
</evidence>
<dbReference type="Proteomes" id="UP001575105">
    <property type="component" value="Unassembled WGS sequence"/>
</dbReference>
<name>A0ABV4U288_9BACT</name>